<gene>
    <name evidence="2" type="ORF">TGAMA5MH_04175</name>
</gene>
<evidence type="ECO:0000313" key="2">
    <source>
        <dbReference type="EMBL" id="PNP43891.1"/>
    </source>
</evidence>
<organism evidence="2 3">
    <name type="scientific">Trichoderma gamsii</name>
    <dbReference type="NCBI Taxonomy" id="398673"/>
    <lineage>
        <taxon>Eukaryota</taxon>
        <taxon>Fungi</taxon>
        <taxon>Dikarya</taxon>
        <taxon>Ascomycota</taxon>
        <taxon>Pezizomycotina</taxon>
        <taxon>Sordariomycetes</taxon>
        <taxon>Hypocreomycetidae</taxon>
        <taxon>Hypocreales</taxon>
        <taxon>Hypocreaceae</taxon>
        <taxon>Trichoderma</taxon>
    </lineage>
</organism>
<feature type="region of interest" description="Disordered" evidence="1">
    <location>
        <begin position="25"/>
        <end position="46"/>
    </location>
</feature>
<sequence>MCHRRVTFVPLSSLLEAVSRIVSPEGPALPETSEESRDTIPDNHFDYAVPKRSDILHS</sequence>
<proteinExistence type="predicted"/>
<accession>A0A2K0TEE0</accession>
<evidence type="ECO:0000256" key="1">
    <source>
        <dbReference type="SAM" id="MobiDB-lite"/>
    </source>
</evidence>
<reference evidence="2 3" key="1">
    <citation type="submission" date="2017-02" db="EMBL/GenBank/DDBJ databases">
        <title>Genomes of Trichoderma spp. with biocontrol activity.</title>
        <authorList>
            <person name="Gardiner D."/>
            <person name="Kazan K."/>
            <person name="Vos C."/>
            <person name="Harvey P."/>
        </authorList>
    </citation>
    <scope>NUCLEOTIDE SEQUENCE [LARGE SCALE GENOMIC DNA]</scope>
    <source>
        <strain evidence="2 3">A5MH</strain>
    </source>
</reference>
<feature type="compositionally biased region" description="Basic and acidic residues" evidence="1">
    <location>
        <begin position="34"/>
        <end position="46"/>
    </location>
</feature>
<name>A0A2K0TEE0_9HYPO</name>
<evidence type="ECO:0000313" key="3">
    <source>
        <dbReference type="Proteomes" id="UP000236546"/>
    </source>
</evidence>
<comment type="caution">
    <text evidence="2">The sequence shown here is derived from an EMBL/GenBank/DDBJ whole genome shotgun (WGS) entry which is preliminary data.</text>
</comment>
<dbReference type="AlphaFoldDB" id="A0A2K0TEE0"/>
<dbReference type="Proteomes" id="UP000236546">
    <property type="component" value="Unassembled WGS sequence"/>
</dbReference>
<protein>
    <submittedName>
        <fullName evidence="2">Uncharacterized protein</fullName>
    </submittedName>
</protein>
<dbReference type="EMBL" id="MTYH01000036">
    <property type="protein sequence ID" value="PNP43891.1"/>
    <property type="molecule type" value="Genomic_DNA"/>
</dbReference>